<dbReference type="AlphaFoldDB" id="A0A2N8P4W4"/>
<dbReference type="EMBL" id="LJSN01000005">
    <property type="protein sequence ID" value="PNE36065.1"/>
    <property type="molecule type" value="Genomic_DNA"/>
</dbReference>
<evidence type="ECO:0000313" key="3">
    <source>
        <dbReference type="Proteomes" id="UP000236047"/>
    </source>
</evidence>
<evidence type="ECO:0000256" key="1">
    <source>
        <dbReference type="SAM" id="MobiDB-lite"/>
    </source>
</evidence>
<reference evidence="3" key="1">
    <citation type="submission" date="2015-09" db="EMBL/GenBank/DDBJ databases">
        <authorList>
            <person name="Graham D.E."/>
            <person name="Mahan K.M."/>
            <person name="Klingeman D.M."/>
            <person name="Fida T."/>
            <person name="Giannone R.J."/>
            <person name="Hettich R.L."/>
            <person name="Parry R.J."/>
            <person name="Spain J.C."/>
        </authorList>
    </citation>
    <scope>NUCLEOTIDE SEQUENCE [LARGE SCALE GENOMIC DNA]</scope>
    <source>
        <strain evidence="3">JCM 4701</strain>
    </source>
</reference>
<dbReference type="Proteomes" id="UP000236047">
    <property type="component" value="Unassembled WGS sequence"/>
</dbReference>
<dbReference type="RefSeq" id="WP_073448448.1">
    <property type="nucleotide sequence ID" value="NZ_LJSN01000005.1"/>
</dbReference>
<evidence type="ECO:0000313" key="2">
    <source>
        <dbReference type="EMBL" id="PNE36065.1"/>
    </source>
</evidence>
<sequence length="61" mass="6799">MPEQAPHRTFTTERGSFCLARCGCGWTGMARRARSQARADAERHQADVRSDPDAAPERPVE</sequence>
<comment type="caution">
    <text evidence="2">The sequence shown here is derived from an EMBL/GenBank/DDBJ whole genome shotgun (WGS) entry which is preliminary data.</text>
</comment>
<organism evidence="2 3">
    <name type="scientific">Streptomyces noursei</name>
    <name type="common">Streptomyces albulus</name>
    <dbReference type="NCBI Taxonomy" id="1971"/>
    <lineage>
        <taxon>Bacteria</taxon>
        <taxon>Bacillati</taxon>
        <taxon>Actinomycetota</taxon>
        <taxon>Actinomycetes</taxon>
        <taxon>Kitasatosporales</taxon>
        <taxon>Streptomycetaceae</taxon>
        <taxon>Streptomyces</taxon>
    </lineage>
</organism>
<feature type="compositionally biased region" description="Basic and acidic residues" evidence="1">
    <location>
        <begin position="37"/>
        <end position="61"/>
    </location>
</feature>
<feature type="region of interest" description="Disordered" evidence="1">
    <location>
        <begin position="31"/>
        <end position="61"/>
    </location>
</feature>
<name>A0A2N8P4W4_STRNR</name>
<evidence type="ECO:0008006" key="4">
    <source>
        <dbReference type="Google" id="ProtNLM"/>
    </source>
</evidence>
<keyword evidence="3" id="KW-1185">Reference proteome</keyword>
<protein>
    <recommendedName>
        <fullName evidence="4">Mobile element transfer</fullName>
    </recommendedName>
</protein>
<proteinExistence type="predicted"/>
<accession>A0A2N8P4W4</accession>
<gene>
    <name evidence="2" type="ORF">AOB60_38600</name>
</gene>